<dbReference type="Gene3D" id="3.90.70.80">
    <property type="match status" value="1"/>
</dbReference>
<dbReference type="Proteomes" id="UP000683360">
    <property type="component" value="Unassembled WGS sequence"/>
</dbReference>
<dbReference type="OrthoDB" id="10059235at2759"/>
<feature type="region of interest" description="Disordered" evidence="1">
    <location>
        <begin position="425"/>
        <end position="452"/>
    </location>
</feature>
<keyword evidence="4" id="KW-1185">Reference proteome</keyword>
<name>A0A8S3UML7_MYTED</name>
<protein>
    <recommendedName>
        <fullName evidence="2">DUF4371 domain-containing protein</fullName>
    </recommendedName>
</protein>
<dbReference type="InterPro" id="IPR047273">
    <property type="entry name" value="VRTN_OTU_dom"/>
</dbReference>
<sequence length="452" mass="50215">MDNLKNAIASNNRQLIWQISTNVASSLRLTLQLRDISTVEEAGSFSFDELSQILIPDDVVVDTSLIAIKTTGNGNCLYNATSLGLAGNETYAENLRLLCAAEIFLNAQAYTSHEALITDDNFGMCLSANAERAFTTNQDRVKALECEALNTCTISPRPTWSNLIHLIALPNVIHRPVYSMYPSNTGFPYRHVFNRLYTPFEECNSAKPLYILWSVDGALPHENFTPNHFVFLKEGSQNSQTESHTACTTDHEETLTASHKHGDNTRRKDKTRRSTIDDFLGNSTVQLLCHIGGETTDISNRQQLVVCLRWIDDHLQAHEDLIGLYKVDNTQAATIAESIKDVLVGLNVNIGNCRGQTYDGASAMAGRKSGVQQRIKEIEPKALYNHCHGHLLNLACADNIKKNESLSSAMDTAYEITKLVKKSPNRDTHLEKNCKDAATDLDRPNSKKSMSN</sequence>
<comment type="caution">
    <text evidence="3">The sequence shown here is derived from an EMBL/GenBank/DDBJ whole genome shotgun (WGS) entry which is preliminary data.</text>
</comment>
<dbReference type="SUPFAM" id="SSF53098">
    <property type="entry name" value="Ribonuclease H-like"/>
    <property type="match status" value="1"/>
</dbReference>
<feature type="compositionally biased region" description="Basic and acidic residues" evidence="1">
    <location>
        <begin position="425"/>
        <end position="445"/>
    </location>
</feature>
<dbReference type="AlphaFoldDB" id="A0A8S3UML7"/>
<dbReference type="Pfam" id="PF14291">
    <property type="entry name" value="DUF4371"/>
    <property type="match status" value="1"/>
</dbReference>
<dbReference type="InterPro" id="IPR025398">
    <property type="entry name" value="DUF4371"/>
</dbReference>
<feature type="domain" description="DUF4371" evidence="2">
    <location>
        <begin position="273"/>
        <end position="368"/>
    </location>
</feature>
<evidence type="ECO:0000313" key="4">
    <source>
        <dbReference type="Proteomes" id="UP000683360"/>
    </source>
</evidence>
<evidence type="ECO:0000256" key="1">
    <source>
        <dbReference type="SAM" id="MobiDB-lite"/>
    </source>
</evidence>
<feature type="compositionally biased region" description="Basic and acidic residues" evidence="1">
    <location>
        <begin position="249"/>
        <end position="271"/>
    </location>
</feature>
<organism evidence="3 4">
    <name type="scientific">Mytilus edulis</name>
    <name type="common">Blue mussel</name>
    <dbReference type="NCBI Taxonomy" id="6550"/>
    <lineage>
        <taxon>Eukaryota</taxon>
        <taxon>Metazoa</taxon>
        <taxon>Spiralia</taxon>
        <taxon>Lophotrochozoa</taxon>
        <taxon>Mollusca</taxon>
        <taxon>Bivalvia</taxon>
        <taxon>Autobranchia</taxon>
        <taxon>Pteriomorphia</taxon>
        <taxon>Mytilida</taxon>
        <taxon>Mytiloidea</taxon>
        <taxon>Mytilidae</taxon>
        <taxon>Mytilinae</taxon>
        <taxon>Mytilus</taxon>
    </lineage>
</organism>
<dbReference type="EMBL" id="CAJPWZ010002721">
    <property type="protein sequence ID" value="CAG2243937.1"/>
    <property type="molecule type" value="Genomic_DNA"/>
</dbReference>
<evidence type="ECO:0000313" key="3">
    <source>
        <dbReference type="EMBL" id="CAG2243937.1"/>
    </source>
</evidence>
<feature type="region of interest" description="Disordered" evidence="1">
    <location>
        <begin position="240"/>
        <end position="271"/>
    </location>
</feature>
<reference evidence="3" key="1">
    <citation type="submission" date="2021-03" db="EMBL/GenBank/DDBJ databases">
        <authorList>
            <person name="Bekaert M."/>
        </authorList>
    </citation>
    <scope>NUCLEOTIDE SEQUENCE</scope>
</reference>
<accession>A0A8S3UML7</accession>
<proteinExistence type="predicted"/>
<gene>
    <name evidence="3" type="ORF">MEDL_56033</name>
</gene>
<dbReference type="PANTHER" id="PTHR45749">
    <property type="match status" value="1"/>
</dbReference>
<dbReference type="InterPro" id="IPR012337">
    <property type="entry name" value="RNaseH-like_sf"/>
</dbReference>
<dbReference type="PANTHER" id="PTHR45749:SF21">
    <property type="entry name" value="DUF4371 DOMAIN-CONTAINING PROTEIN"/>
    <property type="match status" value="1"/>
</dbReference>
<evidence type="ECO:0000259" key="2">
    <source>
        <dbReference type="Pfam" id="PF14291"/>
    </source>
</evidence>
<dbReference type="CDD" id="cd22791">
    <property type="entry name" value="OTU_VRTN"/>
    <property type="match status" value="1"/>
</dbReference>